<keyword evidence="1 2" id="KW-0732">Signal</keyword>
<dbReference type="InterPro" id="IPR011050">
    <property type="entry name" value="Pectin_lyase_fold/virulence"/>
</dbReference>
<evidence type="ECO:0000256" key="2">
    <source>
        <dbReference type="SAM" id="SignalP"/>
    </source>
</evidence>
<dbReference type="Gene3D" id="2.160.20.10">
    <property type="entry name" value="Single-stranded right-handed beta-helix, Pectin lyase-like"/>
    <property type="match status" value="1"/>
</dbReference>
<dbReference type="InterPro" id="IPR012334">
    <property type="entry name" value="Pectin_lyas_fold"/>
</dbReference>
<feature type="signal peptide" evidence="2">
    <location>
        <begin position="1"/>
        <end position="19"/>
    </location>
</feature>
<reference evidence="5 6" key="1">
    <citation type="submission" date="2019-02" db="EMBL/GenBank/DDBJ databases">
        <title>Genome sequence of the sea-ice species Brumimicrobium glaciale.</title>
        <authorList>
            <person name="Bowman J.P."/>
        </authorList>
    </citation>
    <scope>NUCLEOTIDE SEQUENCE [LARGE SCALE GENOMIC DNA]</scope>
    <source>
        <strain evidence="5 6">IC156</strain>
    </source>
</reference>
<sequence length="490" mass="52847">MKKFTLLVVSIFTTLSSFAQLTTPGNGEKFDLADLSVLDPTILSFDGTKFTLSDDLIISATDTLEITTSDTLLVDFDKRITIEGSFITDAGQGNTKIFISSSDTLNPSDGIRFEEFSFGSIKNTEITYTGGLKVLTEDFLIEDSYLAYNVSGVSSGAVISLSRGSAIIQNNTFYKNDLPAVGSGANQSVSAQILNNWIEKNGQANQNRPQLNMGPTGTDTLRIIGNTIIGDPAMIKVGGIGVSNFLGAEINTIIKNNVVQNNRYGITVAGSNAYASIKGNIIEDNNTQNDPNLGGSGISVNSSNDTQTIIVRENKIRRNLWGITVISEGSVDLGTASDLGNNLFSDNGNNGEVFALYNNTALEISAMGNCWIESNEAADSAQIEEVVFHVVDDATLGLVDFSNWSCGILSTNAHELTEINVYPNPASNSIQFTNDANFEVVELLNTSGKLLKTVQLKNGQNQIDLDFPQGLYLLNFSNEKQRLTKKLMIK</sequence>
<proteinExistence type="predicted"/>
<evidence type="ECO:0000313" key="5">
    <source>
        <dbReference type="EMBL" id="RYM31432.1"/>
    </source>
</evidence>
<dbReference type="OrthoDB" id="1230183at2"/>
<feature type="chain" id="PRO_5020354091" evidence="2">
    <location>
        <begin position="20"/>
        <end position="490"/>
    </location>
</feature>
<comment type="caution">
    <text evidence="5">The sequence shown here is derived from an EMBL/GenBank/DDBJ whole genome shotgun (WGS) entry which is preliminary data.</text>
</comment>
<dbReference type="AlphaFoldDB" id="A0A4Q4KEE2"/>
<dbReference type="NCBIfam" id="TIGR04183">
    <property type="entry name" value="Por_Secre_tail"/>
    <property type="match status" value="1"/>
</dbReference>
<feature type="domain" description="Right handed beta helix" evidence="3">
    <location>
        <begin position="149"/>
        <end position="330"/>
    </location>
</feature>
<dbReference type="SUPFAM" id="SSF51126">
    <property type="entry name" value="Pectin lyase-like"/>
    <property type="match status" value="1"/>
</dbReference>
<dbReference type="EMBL" id="SETE01000008">
    <property type="protein sequence ID" value="RYM31432.1"/>
    <property type="molecule type" value="Genomic_DNA"/>
</dbReference>
<feature type="domain" description="Secretion system C-terminal sorting" evidence="4">
    <location>
        <begin position="421"/>
        <end position="489"/>
    </location>
</feature>
<keyword evidence="6" id="KW-1185">Reference proteome</keyword>
<dbReference type="InterPro" id="IPR039448">
    <property type="entry name" value="Beta_helix"/>
</dbReference>
<evidence type="ECO:0000259" key="4">
    <source>
        <dbReference type="Pfam" id="PF18962"/>
    </source>
</evidence>
<evidence type="ECO:0000256" key="1">
    <source>
        <dbReference type="ARBA" id="ARBA00022729"/>
    </source>
</evidence>
<dbReference type="InterPro" id="IPR026444">
    <property type="entry name" value="Secre_tail"/>
</dbReference>
<dbReference type="Proteomes" id="UP000293952">
    <property type="component" value="Unassembled WGS sequence"/>
</dbReference>
<protein>
    <submittedName>
        <fullName evidence="5">T9SS type A sorting domain-containing protein</fullName>
    </submittedName>
</protein>
<evidence type="ECO:0000313" key="6">
    <source>
        <dbReference type="Proteomes" id="UP000293952"/>
    </source>
</evidence>
<accession>A0A4Q4KEE2</accession>
<gene>
    <name evidence="5" type="ORF">ERX46_16110</name>
</gene>
<dbReference type="SMART" id="SM00710">
    <property type="entry name" value="PbH1"/>
    <property type="match status" value="7"/>
</dbReference>
<dbReference type="Pfam" id="PF13229">
    <property type="entry name" value="Beta_helix"/>
    <property type="match status" value="1"/>
</dbReference>
<organism evidence="5 6">
    <name type="scientific">Brumimicrobium glaciale</name>
    <dbReference type="NCBI Taxonomy" id="200475"/>
    <lineage>
        <taxon>Bacteria</taxon>
        <taxon>Pseudomonadati</taxon>
        <taxon>Bacteroidota</taxon>
        <taxon>Flavobacteriia</taxon>
        <taxon>Flavobacteriales</taxon>
        <taxon>Crocinitomicaceae</taxon>
        <taxon>Brumimicrobium</taxon>
    </lineage>
</organism>
<name>A0A4Q4KEE2_9FLAO</name>
<evidence type="ECO:0000259" key="3">
    <source>
        <dbReference type="Pfam" id="PF13229"/>
    </source>
</evidence>
<dbReference type="RefSeq" id="WP_130094896.1">
    <property type="nucleotide sequence ID" value="NZ_SETE01000008.1"/>
</dbReference>
<dbReference type="InterPro" id="IPR006626">
    <property type="entry name" value="PbH1"/>
</dbReference>
<dbReference type="Pfam" id="PF18962">
    <property type="entry name" value="Por_Secre_tail"/>
    <property type="match status" value="1"/>
</dbReference>